<reference evidence="3" key="1">
    <citation type="submission" date="2021-03" db="EMBL/GenBank/DDBJ databases">
        <title>Revisited historic fungal species revealed as producer of novel bioactive compounds through whole genome sequencing and comparative genomics.</title>
        <authorList>
            <person name="Vignolle G.A."/>
            <person name="Hochenegger N."/>
            <person name="Mach R.L."/>
            <person name="Mach-Aigner A.R."/>
            <person name="Javad Rahimi M."/>
            <person name="Salim K.A."/>
            <person name="Chan C.M."/>
            <person name="Lim L.B.L."/>
            <person name="Cai F."/>
            <person name="Druzhinina I.S."/>
            <person name="U'Ren J.M."/>
            <person name="Derntl C."/>
        </authorList>
    </citation>
    <scope>NUCLEOTIDE SEQUENCE</scope>
    <source>
        <strain evidence="3">TUCIM 5799</strain>
    </source>
</reference>
<sequence>MKFSTIFSTSAILVSSVSAAPQQNDNAPRGYNFKSVDYSHIDWSKLDYGRVDWSRADYAHIAWSQLDYTRIDWNKIKHGQKGQWQWDSASKIFAKTYKVIATPDQVVNGTGAATRFTGGLPGSIGIFTYGVIPSANTICYRIEIAGFRGEYQSPAKTATHIHQGARGATGPPRIAFPNPVPVDASKPEGLRVSIGCTTGPFTTGVLANGVDTGTGFQVSQIVADPKAFFTDVHSSLAVPGAMRAQLA</sequence>
<evidence type="ECO:0000313" key="4">
    <source>
        <dbReference type="Proteomes" id="UP000829685"/>
    </source>
</evidence>
<feature type="signal peptide" evidence="1">
    <location>
        <begin position="1"/>
        <end position="19"/>
    </location>
</feature>
<dbReference type="EMBL" id="JAFIMR010000003">
    <property type="protein sequence ID" value="KAI1879823.1"/>
    <property type="molecule type" value="Genomic_DNA"/>
</dbReference>
<gene>
    <name evidence="3" type="ORF">JX265_001444</name>
</gene>
<evidence type="ECO:0000313" key="3">
    <source>
        <dbReference type="EMBL" id="KAI1879823.1"/>
    </source>
</evidence>
<feature type="domain" description="CHRD" evidence="2">
    <location>
        <begin position="95"/>
        <end position="247"/>
    </location>
</feature>
<name>A0A9P9WVH4_9PEZI</name>
<protein>
    <recommendedName>
        <fullName evidence="2">CHRD domain-containing protein</fullName>
    </recommendedName>
</protein>
<feature type="chain" id="PRO_5040516506" description="CHRD domain-containing protein" evidence="1">
    <location>
        <begin position="20"/>
        <end position="247"/>
    </location>
</feature>
<keyword evidence="4" id="KW-1185">Reference proteome</keyword>
<dbReference type="SMART" id="SM00754">
    <property type="entry name" value="CHRD"/>
    <property type="match status" value="1"/>
</dbReference>
<dbReference type="AlphaFoldDB" id="A0A9P9WVH4"/>
<dbReference type="Proteomes" id="UP000829685">
    <property type="component" value="Unassembled WGS sequence"/>
</dbReference>
<proteinExistence type="predicted"/>
<dbReference type="InterPro" id="IPR010895">
    <property type="entry name" value="CHRD"/>
</dbReference>
<evidence type="ECO:0000256" key="1">
    <source>
        <dbReference type="SAM" id="SignalP"/>
    </source>
</evidence>
<evidence type="ECO:0000259" key="2">
    <source>
        <dbReference type="SMART" id="SM00754"/>
    </source>
</evidence>
<keyword evidence="1" id="KW-0732">Signal</keyword>
<organism evidence="3 4">
    <name type="scientific">Neoarthrinium moseri</name>
    <dbReference type="NCBI Taxonomy" id="1658444"/>
    <lineage>
        <taxon>Eukaryota</taxon>
        <taxon>Fungi</taxon>
        <taxon>Dikarya</taxon>
        <taxon>Ascomycota</taxon>
        <taxon>Pezizomycotina</taxon>
        <taxon>Sordariomycetes</taxon>
        <taxon>Xylariomycetidae</taxon>
        <taxon>Amphisphaeriales</taxon>
        <taxon>Apiosporaceae</taxon>
        <taxon>Neoarthrinium</taxon>
    </lineage>
</organism>
<comment type="caution">
    <text evidence="3">The sequence shown here is derived from an EMBL/GenBank/DDBJ whole genome shotgun (WGS) entry which is preliminary data.</text>
</comment>
<dbReference type="Pfam" id="PF07452">
    <property type="entry name" value="CHRD"/>
    <property type="match status" value="1"/>
</dbReference>
<dbReference type="OrthoDB" id="3554264at2759"/>
<accession>A0A9P9WVH4</accession>